<organism evidence="12">
    <name type="scientific">Wuchereria bancrofti</name>
    <dbReference type="NCBI Taxonomy" id="6293"/>
    <lineage>
        <taxon>Eukaryota</taxon>
        <taxon>Metazoa</taxon>
        <taxon>Ecdysozoa</taxon>
        <taxon>Nematoda</taxon>
        <taxon>Chromadorea</taxon>
        <taxon>Rhabditida</taxon>
        <taxon>Spirurina</taxon>
        <taxon>Spiruromorpha</taxon>
        <taxon>Filarioidea</taxon>
        <taxon>Onchocercidae</taxon>
        <taxon>Wuchereria</taxon>
    </lineage>
</organism>
<evidence type="ECO:0000313" key="12">
    <source>
        <dbReference type="WBParaSite" id="maker-PairedContig_310-snap-gene-0.7-mRNA-1"/>
    </source>
</evidence>
<evidence type="ECO:0000256" key="9">
    <source>
        <dbReference type="ARBA" id="ARBA00023034"/>
    </source>
</evidence>
<comment type="similarity">
    <text evidence="4">Belongs to the Rab3-GAP catalytic subunit family.</text>
</comment>
<dbReference type="Pfam" id="PF19533">
    <property type="entry name" value="Rab3-GAP_cat_C"/>
    <property type="match status" value="1"/>
</dbReference>
<evidence type="ECO:0000256" key="3">
    <source>
        <dbReference type="ARBA" id="ARBA00004496"/>
    </source>
</evidence>
<dbReference type="GO" id="GO:0005783">
    <property type="term" value="C:endoplasmic reticulum"/>
    <property type="evidence" value="ECO:0007669"/>
    <property type="project" value="UniProtKB-SubCell"/>
</dbReference>
<proteinExistence type="inferred from homology"/>
<dbReference type="STRING" id="6293.A0A1I8EM55"/>
<protein>
    <recommendedName>
        <fullName evidence="5">Rab3 GTPase-activating protein catalytic subunit</fullName>
    </recommendedName>
</protein>
<reference evidence="12" key="1">
    <citation type="submission" date="2016-11" db="UniProtKB">
        <authorList>
            <consortium name="WormBaseParasite"/>
        </authorList>
    </citation>
    <scope>IDENTIFICATION</scope>
    <source>
        <strain evidence="12">pt0022</strain>
    </source>
</reference>
<keyword evidence="9" id="KW-0333">Golgi apparatus</keyword>
<dbReference type="InterPro" id="IPR045700">
    <property type="entry name" value="Rab3GAP1"/>
</dbReference>
<evidence type="ECO:0000256" key="4">
    <source>
        <dbReference type="ARBA" id="ARBA00008856"/>
    </source>
</evidence>
<accession>A0A1I8EM55</accession>
<evidence type="ECO:0000256" key="5">
    <source>
        <dbReference type="ARBA" id="ARBA00015817"/>
    </source>
</evidence>
<evidence type="ECO:0000256" key="7">
    <source>
        <dbReference type="ARBA" id="ARBA00022490"/>
    </source>
</evidence>
<comment type="subcellular location">
    <subcellularLocation>
        <location evidence="3">Cytoplasm</location>
    </subcellularLocation>
    <subcellularLocation>
        <location evidence="2">Endoplasmic reticulum</location>
    </subcellularLocation>
    <subcellularLocation>
        <location evidence="1">Golgi apparatus</location>
        <location evidence="1">cis-Golgi network</location>
    </subcellularLocation>
</comment>
<dbReference type="GO" id="GO:0005096">
    <property type="term" value="F:GTPase activator activity"/>
    <property type="evidence" value="ECO:0007669"/>
    <property type="project" value="UniProtKB-KW"/>
</dbReference>
<dbReference type="InterPro" id="IPR026147">
    <property type="entry name" value="Rab3GAP1_conserved"/>
</dbReference>
<feature type="domain" description="Rab3GAP catalytic subunit C-terminal" evidence="11">
    <location>
        <begin position="794"/>
        <end position="954"/>
    </location>
</feature>
<evidence type="ECO:0000256" key="2">
    <source>
        <dbReference type="ARBA" id="ARBA00004240"/>
    </source>
</evidence>
<dbReference type="PANTHER" id="PTHR21422">
    <property type="entry name" value="RAB3 GTPASE-ACTIVATING PROTEIN CATALYTIC SUBUNIT"/>
    <property type="match status" value="1"/>
</dbReference>
<keyword evidence="7" id="KW-0963">Cytoplasm</keyword>
<evidence type="ECO:0000256" key="6">
    <source>
        <dbReference type="ARBA" id="ARBA00022468"/>
    </source>
</evidence>
<keyword evidence="6" id="KW-0343">GTPase activation</keyword>
<evidence type="ECO:0000259" key="10">
    <source>
        <dbReference type="Pfam" id="PF13890"/>
    </source>
</evidence>
<evidence type="ECO:0000259" key="11">
    <source>
        <dbReference type="Pfam" id="PF19533"/>
    </source>
</evidence>
<evidence type="ECO:0000256" key="8">
    <source>
        <dbReference type="ARBA" id="ARBA00022824"/>
    </source>
</evidence>
<sequence length="958" mass="108478">MALASMSSDAEGYDGDIFEIEDFTIVTIKEGLCAELEQLLRKWELSGDNGNNYSFTKAKLAECQWDSKYDKITYGNNHLIVSYYWPKNLQRIEQATKSNAVNMDASDSFLSNAARLFWSSETDFCPGSIICNQFGVLEFILLTPSDWHFDRVSNEDQLRGLLSSITESAGKAGWYRFCYHLVVSYFYLRIIPKNYIKTSCGFNAAYSAQCSLMDEKNLRISMQFDYVLQDKPHYAFPKKNMVIEEEFLPAEDTSIIDISHLPFGATTNAIEEFGLSAIWSNIERGIAVEEQNLSNLDPQRALAFSTWVSIEKNASYLMSSCLRKLLEIAESQEGSDLVQKREYSRDDASRALSSLLSPTVPENISIRSTDRVINESDLEPAIIRHWIDKVFEKTKQEHALPSCNTSCNVDFESACSMGKTWSPGPGSAVKNVQCSKAYRAEGIKEDGNTVDICQKLSDILSACKSAPESSLTCRISIALAQMLCARDHSSAGFSHLWSAITHELQEYYERNLYVPGMDECVAPDLSTCKFHQNLQLLQCSIEAKKHRESKNLFIQKWQLCKSDDEFFDAPESLEDGKEISREESDCSGAEGRLKPFGTLRLIHYPDRLMYEPVTQSRVPVTEDMLEKHTEYLASLKDPEERVKAQLEPLFSDMEAFKAANPGCCFEDFVRWHSPRDFIVNDENTGEGRLSSRMTGEGNAWQQTWDQAQLKPACRQKLLFDDLKAANKIISDFENLTVSKLIVYILPVLFKCASIQLVDEFIAKLYFDLIGDKLLNLCKKVLDCTRSNALEDYLDAVKDITQIEEVVACCNVLYTQLVSAADKKLTEDEKREIQQFVMMLLRSNEQNYENAANGGKAGAGYRVPIVHGLCGPVGSALKNLFFGSSIKNCSNRTEKKTLEQILTGDEDMPYRRRQYIIRCDARRPTLGSRTLPQRLYAAISKEEYRICLTLSSDTKMLKV</sequence>
<dbReference type="AlphaFoldDB" id="A0A1I8EM55"/>
<dbReference type="WBParaSite" id="maker-PairedContig_310-snap-gene-0.7-mRNA-1">
    <property type="protein sequence ID" value="maker-PairedContig_310-snap-gene-0.7-mRNA-1"/>
    <property type="gene ID" value="maker-PairedContig_310-snap-gene-0.7"/>
</dbReference>
<dbReference type="InterPro" id="IPR045698">
    <property type="entry name" value="Rab3GAP1_C"/>
</dbReference>
<dbReference type="GO" id="GO:0005794">
    <property type="term" value="C:Golgi apparatus"/>
    <property type="evidence" value="ECO:0007669"/>
    <property type="project" value="UniProtKB-SubCell"/>
</dbReference>
<evidence type="ECO:0000256" key="1">
    <source>
        <dbReference type="ARBA" id="ARBA00004222"/>
    </source>
</evidence>
<dbReference type="PANTHER" id="PTHR21422:SF9">
    <property type="entry name" value="RAB3 GTPASE-ACTIVATING PROTEIN CATALYTIC SUBUNIT"/>
    <property type="match status" value="1"/>
</dbReference>
<dbReference type="Pfam" id="PF13890">
    <property type="entry name" value="Rab3-GTPase_cat"/>
    <property type="match status" value="1"/>
</dbReference>
<name>A0A1I8EM55_WUCBA</name>
<keyword evidence="8" id="KW-0256">Endoplasmic reticulum</keyword>
<feature type="domain" description="Rab3GAP catalytic subunit conserved" evidence="10">
    <location>
        <begin position="589"/>
        <end position="732"/>
    </location>
</feature>